<reference evidence="4 5" key="1">
    <citation type="submission" date="2013-10" db="EMBL/GenBank/DDBJ databases">
        <title>Antibiotic resistance diversity of beta-lactamase producers in the General Hospital Vienna.</title>
        <authorList>
            <person name="Barisic I."/>
            <person name="Mitteregger D."/>
            <person name="Hirschl A.M."/>
            <person name="Noehammer C."/>
            <person name="Wiesinger-Mayr H."/>
        </authorList>
    </citation>
    <scope>NUCLEOTIDE SEQUENCE [LARGE SCALE GENOMIC DNA]</scope>
    <source>
        <strain evidence="4 5">ISC11</strain>
    </source>
</reference>
<dbReference type="GO" id="GO:0042597">
    <property type="term" value="C:periplasmic space"/>
    <property type="evidence" value="ECO:0007669"/>
    <property type="project" value="InterPro"/>
</dbReference>
<keyword evidence="4" id="KW-0449">Lipoprotein</keyword>
<sequence length="143" mass="15834">MKAARALPVILAALIFAGCGTQAPDQSAAHMQGTAQADSGFYLQQMQQSSDDSKTNWQLLAIRALLKEGKSQQASELFNQLPQKLNDTQRREQSLLAVEIKLAQKDIAGAQALLDKLTPADFDQNQQARYWQAQIDVNQGRHR</sequence>
<dbReference type="GO" id="GO:0009252">
    <property type="term" value="P:peptidoglycan biosynthetic process"/>
    <property type="evidence" value="ECO:0007669"/>
    <property type="project" value="TreeGrafter"/>
</dbReference>
<dbReference type="AlphaFoldDB" id="A0A7G2IRW3"/>
<evidence type="ECO:0000313" key="4">
    <source>
        <dbReference type="EMBL" id="CDL38134.1"/>
    </source>
</evidence>
<dbReference type="PANTHER" id="PTHR38038">
    <property type="entry name" value="PENICILLIN-BINDING PROTEIN ACTIVATOR LPOA"/>
    <property type="match status" value="1"/>
</dbReference>
<dbReference type="Proteomes" id="UP000019194">
    <property type="component" value="Unassembled WGS sequence"/>
</dbReference>
<evidence type="ECO:0000313" key="5">
    <source>
        <dbReference type="Proteomes" id="UP000019194"/>
    </source>
</evidence>
<comment type="caution">
    <text evidence="4">The sequence shown here is derived from an EMBL/GenBank/DDBJ whole genome shotgun (WGS) entry which is preliminary data.</text>
</comment>
<keyword evidence="2" id="KW-0472">Membrane</keyword>
<evidence type="ECO:0000256" key="2">
    <source>
        <dbReference type="ARBA" id="ARBA00023136"/>
    </source>
</evidence>
<evidence type="ECO:0000256" key="3">
    <source>
        <dbReference type="SAM" id="SignalP"/>
    </source>
</evidence>
<dbReference type="PROSITE" id="PS51257">
    <property type="entry name" value="PROKAR_LIPOPROTEIN"/>
    <property type="match status" value="1"/>
</dbReference>
<name>A0A7G2IRW3_CITFR</name>
<proteinExistence type="predicted"/>
<dbReference type="Pfam" id="PF04348">
    <property type="entry name" value="LppC"/>
    <property type="match status" value="1"/>
</dbReference>
<dbReference type="EMBL" id="CBWP010000039">
    <property type="protein sequence ID" value="CDL38134.1"/>
    <property type="molecule type" value="Genomic_DNA"/>
</dbReference>
<dbReference type="GO" id="GO:0031241">
    <property type="term" value="C:periplasmic side of cell outer membrane"/>
    <property type="evidence" value="ECO:0007669"/>
    <property type="project" value="TreeGrafter"/>
</dbReference>
<feature type="chain" id="PRO_5028854752" evidence="3">
    <location>
        <begin position="24"/>
        <end position="143"/>
    </location>
</feature>
<accession>A0A7G2IRW3</accession>
<dbReference type="GO" id="GO:0004553">
    <property type="term" value="F:hydrolase activity, hydrolyzing O-glycosyl compounds"/>
    <property type="evidence" value="ECO:0007669"/>
    <property type="project" value="InterPro"/>
</dbReference>
<dbReference type="InterPro" id="IPR007443">
    <property type="entry name" value="LpoA"/>
</dbReference>
<dbReference type="GO" id="GO:0030234">
    <property type="term" value="F:enzyme regulator activity"/>
    <property type="evidence" value="ECO:0007669"/>
    <property type="project" value="TreeGrafter"/>
</dbReference>
<evidence type="ECO:0000256" key="1">
    <source>
        <dbReference type="ARBA" id="ARBA00022729"/>
    </source>
</evidence>
<dbReference type="InterPro" id="IPR011990">
    <property type="entry name" value="TPR-like_helical_dom_sf"/>
</dbReference>
<dbReference type="InterPro" id="IPR008939">
    <property type="entry name" value="Lytic_TGlycosylase_superhlx_U"/>
</dbReference>
<keyword evidence="1 3" id="KW-0732">Signal</keyword>
<organism evidence="4 5">
    <name type="scientific">Citrobacter freundii</name>
    <dbReference type="NCBI Taxonomy" id="546"/>
    <lineage>
        <taxon>Bacteria</taxon>
        <taxon>Pseudomonadati</taxon>
        <taxon>Pseudomonadota</taxon>
        <taxon>Gammaproteobacteria</taxon>
        <taxon>Enterobacterales</taxon>
        <taxon>Enterobacteriaceae</taxon>
        <taxon>Citrobacter</taxon>
        <taxon>Citrobacter freundii complex</taxon>
    </lineage>
</organism>
<dbReference type="SUPFAM" id="SSF48435">
    <property type="entry name" value="Bacterial muramidases"/>
    <property type="match status" value="1"/>
</dbReference>
<dbReference type="Gene3D" id="1.25.40.10">
    <property type="entry name" value="Tetratricopeptide repeat domain"/>
    <property type="match status" value="1"/>
</dbReference>
<dbReference type="PANTHER" id="PTHR38038:SF1">
    <property type="entry name" value="PENICILLIN-BINDING PROTEIN ACTIVATOR LPOA"/>
    <property type="match status" value="1"/>
</dbReference>
<protein>
    <submittedName>
        <fullName evidence="4">LppC putative lipoprotein</fullName>
    </submittedName>
</protein>
<feature type="signal peptide" evidence="3">
    <location>
        <begin position="1"/>
        <end position="23"/>
    </location>
</feature>